<evidence type="ECO:0000256" key="1">
    <source>
        <dbReference type="SAM" id="SignalP"/>
    </source>
</evidence>
<dbReference type="AlphaFoldDB" id="A0A8H7D8E7"/>
<dbReference type="EMBL" id="JACAZI010000003">
    <property type="protein sequence ID" value="KAF7366084.1"/>
    <property type="molecule type" value="Genomic_DNA"/>
</dbReference>
<dbReference type="OrthoDB" id="10506357at2759"/>
<keyword evidence="3" id="KW-1185">Reference proteome</keyword>
<name>A0A8H7D8E7_9AGAR</name>
<reference evidence="2" key="1">
    <citation type="submission" date="2020-05" db="EMBL/GenBank/DDBJ databases">
        <title>Mycena genomes resolve the evolution of fungal bioluminescence.</title>
        <authorList>
            <person name="Tsai I.J."/>
        </authorList>
    </citation>
    <scope>NUCLEOTIDE SEQUENCE</scope>
    <source>
        <strain evidence="2">CCC161011</strain>
    </source>
</reference>
<evidence type="ECO:0000313" key="3">
    <source>
        <dbReference type="Proteomes" id="UP000620124"/>
    </source>
</evidence>
<gene>
    <name evidence="2" type="ORF">MVEN_00484700</name>
</gene>
<sequence length="84" mass="8903">MRAVSVIYVASALVWAVSSAPVPEEHMGSLTSRTGLDEFSELDLSVHTPQDIANVPGLPEKRAGEILAEPAGDRHAGPIRCIIV</sequence>
<evidence type="ECO:0000313" key="2">
    <source>
        <dbReference type="EMBL" id="KAF7366084.1"/>
    </source>
</evidence>
<comment type="caution">
    <text evidence="2">The sequence shown here is derived from an EMBL/GenBank/DDBJ whole genome shotgun (WGS) entry which is preliminary data.</text>
</comment>
<keyword evidence="1" id="KW-0732">Signal</keyword>
<feature type="signal peptide" evidence="1">
    <location>
        <begin position="1"/>
        <end position="19"/>
    </location>
</feature>
<dbReference type="Proteomes" id="UP000620124">
    <property type="component" value="Unassembled WGS sequence"/>
</dbReference>
<accession>A0A8H7D8E7</accession>
<feature type="chain" id="PRO_5034247684" evidence="1">
    <location>
        <begin position="20"/>
        <end position="84"/>
    </location>
</feature>
<proteinExistence type="predicted"/>
<organism evidence="2 3">
    <name type="scientific">Mycena venus</name>
    <dbReference type="NCBI Taxonomy" id="2733690"/>
    <lineage>
        <taxon>Eukaryota</taxon>
        <taxon>Fungi</taxon>
        <taxon>Dikarya</taxon>
        <taxon>Basidiomycota</taxon>
        <taxon>Agaricomycotina</taxon>
        <taxon>Agaricomycetes</taxon>
        <taxon>Agaricomycetidae</taxon>
        <taxon>Agaricales</taxon>
        <taxon>Marasmiineae</taxon>
        <taxon>Mycenaceae</taxon>
        <taxon>Mycena</taxon>
    </lineage>
</organism>
<protein>
    <submittedName>
        <fullName evidence="2">Uncharacterized protein</fullName>
    </submittedName>
</protein>